<name>A0A8S5LF82_9CAUD</name>
<dbReference type="EMBL" id="BK014704">
    <property type="protein sequence ID" value="DAD68515.1"/>
    <property type="molecule type" value="Genomic_DNA"/>
</dbReference>
<protein>
    <submittedName>
        <fullName evidence="3">Spherulation-specific family 4</fullName>
    </submittedName>
</protein>
<dbReference type="Pfam" id="PF12138">
    <property type="entry name" value="Spherulin4"/>
    <property type="match status" value="1"/>
</dbReference>
<dbReference type="GO" id="GO:0044423">
    <property type="term" value="C:virion component"/>
    <property type="evidence" value="ECO:0007669"/>
    <property type="project" value="UniProtKB-KW"/>
</dbReference>
<dbReference type="SUPFAM" id="SSF51126">
    <property type="entry name" value="Pectin lyase-like"/>
    <property type="match status" value="1"/>
</dbReference>
<proteinExistence type="predicted"/>
<sequence>MEYRDGDPRTPVSAENLNRTEKKLKVLSASVDDMTTTMTEIDQRLSQSETKINTAIQRITEANPGVDQETLKRLIKDELAALPPGEKPEATDVDRLIDEKLQAAVAKLPAAQPVGEAEISKAVTQYMTDHPVPAAQEAELSPFRWFNPGKRYWCPVTYWWADQRQPGSKWDYIFGNLDIIGFVIINPRSGFGDKVEPDFTDLTSELKKKNVPGVGYVRTIKGTRSTDEVLAEIRKYQEAYHLEGVFLDEMINGWSEAEAALISQYKKLYQDIKAEFGKGFLVVGNPGTNTKPEMLECADILMSFEKKASQYLNDTDAPVTPDHYRAESPLRFVHAIHNLESTDQLRQVLEKAEKSNVAFFYATDDTFSGIEGSENENNNPWDSVPGEQYRGPQWRWCRRQQDTAPAAPVPQVTLVSDAGAAYVTDSRFGEITGGDITANLQAAINDPQVKVIKIPSGEFRIKHVNVDKLAGKRLEGAGRDVTKLAFDKTATNVPFLATSGGKLTRATFHGFTLDMGWQKGDTIRHGIQLSNAPFITFDGLRILNSGGAGILLQSLGKKTDADSTGGVFDDIQMDGIGLSDRTTDHGIRLVGNAGNASIRNLDFRNIKGGMGVGGVDDVDLKKGPSNITIESSFIRMAEGTTGFEPIGFTKGCSDIIVRGNHLWSFDNGTSLSGARCKFDNNIVYQAWNFGVSLGADDADFEATVGSTVTNNTFMDVALQNETRDAAKPVEYAIVRLAKPRRCVISGNTYIGRPKLPAYFVKIVGNNFGFNDITGNAVSKSDFSRVPVNNTVATDKVQEFLDDQAPAAAAAGTPGQPQQ</sequence>
<dbReference type="PANTHER" id="PTHR35040">
    <property type="match status" value="1"/>
</dbReference>
<evidence type="ECO:0000313" key="3">
    <source>
        <dbReference type="EMBL" id="DAD68515.1"/>
    </source>
</evidence>
<dbReference type="InterPro" id="IPR012334">
    <property type="entry name" value="Pectin_lyas_fold"/>
</dbReference>
<dbReference type="PANTHER" id="PTHR35040:SF9">
    <property type="entry name" value="4-LIKE CELL SURFACE PROTEIN, PUTATIVE (AFU_ORTHOLOGUE AFUA_4G14080)-RELATED"/>
    <property type="match status" value="1"/>
</dbReference>
<dbReference type="InterPro" id="IPR021986">
    <property type="entry name" value="Spherulin4"/>
</dbReference>
<dbReference type="InterPro" id="IPR011050">
    <property type="entry name" value="Pectin_lyase_fold/virulence"/>
</dbReference>
<dbReference type="Gene3D" id="2.160.20.10">
    <property type="entry name" value="Single-stranded right-handed beta-helix, Pectin lyase-like"/>
    <property type="match status" value="1"/>
</dbReference>
<comment type="subcellular location">
    <subcellularLocation>
        <location evidence="1">Virion</location>
    </subcellularLocation>
</comment>
<organism evidence="3">
    <name type="scientific">Siphoviridae sp. ct3CA7</name>
    <dbReference type="NCBI Taxonomy" id="2823561"/>
    <lineage>
        <taxon>Viruses</taxon>
        <taxon>Duplodnaviria</taxon>
        <taxon>Heunggongvirae</taxon>
        <taxon>Uroviricota</taxon>
        <taxon>Caudoviricetes</taxon>
    </lineage>
</organism>
<dbReference type="GO" id="GO:0051701">
    <property type="term" value="P:biological process involved in interaction with host"/>
    <property type="evidence" value="ECO:0007669"/>
    <property type="project" value="UniProtKB-ARBA"/>
</dbReference>
<dbReference type="SMART" id="SM00710">
    <property type="entry name" value="PbH1"/>
    <property type="match status" value="5"/>
</dbReference>
<dbReference type="InterPro" id="IPR006626">
    <property type="entry name" value="PbH1"/>
</dbReference>
<accession>A0A8S5LF82</accession>
<dbReference type="GO" id="GO:0019058">
    <property type="term" value="P:viral life cycle"/>
    <property type="evidence" value="ECO:0007669"/>
    <property type="project" value="UniProtKB-ARBA"/>
</dbReference>
<keyword evidence="2" id="KW-0946">Virion</keyword>
<evidence type="ECO:0000256" key="2">
    <source>
        <dbReference type="ARBA" id="ARBA00022844"/>
    </source>
</evidence>
<reference evidence="3" key="1">
    <citation type="journal article" date="2021" name="Proc. Natl. Acad. Sci. U.S.A.">
        <title>A Catalog of Tens of Thousands of Viruses from Human Metagenomes Reveals Hidden Associations with Chronic Diseases.</title>
        <authorList>
            <person name="Tisza M.J."/>
            <person name="Buck C.B."/>
        </authorList>
    </citation>
    <scope>NUCLEOTIDE SEQUENCE</scope>
    <source>
        <strain evidence="3">Ct3CA7</strain>
    </source>
</reference>
<evidence type="ECO:0000256" key="1">
    <source>
        <dbReference type="ARBA" id="ARBA00004328"/>
    </source>
</evidence>